<evidence type="ECO:0000259" key="2">
    <source>
        <dbReference type="SMART" id="SM00672"/>
    </source>
</evidence>
<dbReference type="EnsemblProtists" id="PYU1_T007026">
    <property type="protein sequence ID" value="PYU1_T007026"/>
    <property type="gene ID" value="PYU1_G007011"/>
</dbReference>
<dbReference type="SMART" id="SM00672">
    <property type="entry name" value="CAP10"/>
    <property type="match status" value="1"/>
</dbReference>
<dbReference type="EMBL" id="GL376560">
    <property type="status" value="NOT_ANNOTATED_CDS"/>
    <property type="molecule type" value="Genomic_DNA"/>
</dbReference>
<sequence>MDRPMLRGIFAFEDEETPEWRRVVLTDGVGGVPKFATKSECEAFIRKHCWRGSNPDYPMLQHVFSMLVDWKQIRDILIPKIEEYDQRYPAEPPQEINADNRFMHGEGIRVTEGVEYRVNLPFHRQTNRESTINTLKYLFFHMRCGIFVMIRRRRVVLFVPFANKDYENNWGDNIKFDSSDGSMHQYYREKQNYYRRENIIPDPRKWWANGNIICNEHCRYRNKQEETQYWGDQFLTQLRDMLEDACKHRNIADCEFFINKRDYPHLKENLSEPYGFLFDKDDRNPDDDIPLTDHKYATYAPIMSFYISKRFADIPFPCSEDWEAATGLVFPQTFKHTHCDACPCRDKMNCQNDWECFCEVKPGQKKRHGVEEPRDLFTASNFRKFYKPWEEKVNTAFFRGSATGGGTTIDTNQRLQLAHLSNTWKHDPRLNGEEAGDGVPLLNAEVTTWNLRDKKIAGKPMTFLRTEGLNFEGGRQHFIPIYEQSVFKYLLYVEGHCAANRYAFLMRLGSVILKVESRCVADKMWYYPILKPFEDHVPVKEDLSDLAEKIQWCRDNDGKCRQIAARANELYEQFISKEAIHDYMEMICNQVAQRFQPAPTWYHRPLDVDAPKKPNFSRPRAMCTNGPNARLCKRCQELKAADESRGRSDDSHRSRDDRDRGYPRHRSDSYGDRNYGGRNDDRRGGGGYHNNNNNRYGGSGNGGGDRYSRQDYRDRGYGGSNDRDRESSPKRQRTTVVPSCRRCRRPKTACTCSFRR</sequence>
<dbReference type="OMA" id="AEKIQWC"/>
<dbReference type="PANTHER" id="PTHR12203">
    <property type="entry name" value="KDEL LYS-ASP-GLU-LEU CONTAINING - RELATED"/>
    <property type="match status" value="1"/>
</dbReference>
<protein>
    <recommendedName>
        <fullName evidence="2">Glycosyl transferase CAP10 domain-containing protein</fullName>
    </recommendedName>
</protein>
<evidence type="ECO:0000256" key="1">
    <source>
        <dbReference type="SAM" id="MobiDB-lite"/>
    </source>
</evidence>
<dbReference type="VEuPathDB" id="FungiDB:PYU1_G007011"/>
<evidence type="ECO:0000313" key="3">
    <source>
        <dbReference type="EnsemblProtists" id="PYU1_T007026"/>
    </source>
</evidence>
<dbReference type="AlphaFoldDB" id="K3WPY4"/>
<dbReference type="Pfam" id="PF05686">
    <property type="entry name" value="Glyco_transf_90"/>
    <property type="match status" value="1"/>
</dbReference>
<dbReference type="eggNOG" id="KOG2458">
    <property type="taxonomic scope" value="Eukaryota"/>
</dbReference>
<keyword evidence="4" id="KW-1185">Reference proteome</keyword>
<proteinExistence type="predicted"/>
<name>K3WPY4_GLOUD</name>
<dbReference type="InterPro" id="IPR051091">
    <property type="entry name" value="O-Glucosyltr/Glycosyltrsf_90"/>
</dbReference>
<reference evidence="3" key="3">
    <citation type="submission" date="2015-02" db="UniProtKB">
        <authorList>
            <consortium name="EnsemblProtists"/>
        </authorList>
    </citation>
    <scope>IDENTIFICATION</scope>
    <source>
        <strain evidence="3">DAOM BR144</strain>
    </source>
</reference>
<evidence type="ECO:0000313" key="4">
    <source>
        <dbReference type="Proteomes" id="UP000019132"/>
    </source>
</evidence>
<feature type="compositionally biased region" description="Basic and acidic residues" evidence="1">
    <location>
        <begin position="640"/>
        <end position="671"/>
    </location>
</feature>
<organism evidence="3 4">
    <name type="scientific">Globisporangium ultimum (strain ATCC 200006 / CBS 805.95 / DAOM BR144)</name>
    <name type="common">Pythium ultimum</name>
    <dbReference type="NCBI Taxonomy" id="431595"/>
    <lineage>
        <taxon>Eukaryota</taxon>
        <taxon>Sar</taxon>
        <taxon>Stramenopiles</taxon>
        <taxon>Oomycota</taxon>
        <taxon>Peronosporomycetes</taxon>
        <taxon>Pythiales</taxon>
        <taxon>Pythiaceae</taxon>
        <taxon>Globisporangium</taxon>
    </lineage>
</organism>
<accession>K3WPY4</accession>
<feature type="domain" description="Glycosyl transferase CAP10" evidence="2">
    <location>
        <begin position="250"/>
        <end position="596"/>
    </location>
</feature>
<reference evidence="4" key="1">
    <citation type="journal article" date="2010" name="Genome Biol.">
        <title>Genome sequence of the necrotrophic plant pathogen Pythium ultimum reveals original pathogenicity mechanisms and effector repertoire.</title>
        <authorList>
            <person name="Levesque C.A."/>
            <person name="Brouwer H."/>
            <person name="Cano L."/>
            <person name="Hamilton J.P."/>
            <person name="Holt C."/>
            <person name="Huitema E."/>
            <person name="Raffaele S."/>
            <person name="Robideau G.P."/>
            <person name="Thines M."/>
            <person name="Win J."/>
            <person name="Zerillo M.M."/>
            <person name="Beakes G.W."/>
            <person name="Boore J.L."/>
            <person name="Busam D."/>
            <person name="Dumas B."/>
            <person name="Ferriera S."/>
            <person name="Fuerstenberg S.I."/>
            <person name="Gachon C.M."/>
            <person name="Gaulin E."/>
            <person name="Govers F."/>
            <person name="Grenville-Briggs L."/>
            <person name="Horner N."/>
            <person name="Hostetler J."/>
            <person name="Jiang R.H."/>
            <person name="Johnson J."/>
            <person name="Krajaejun T."/>
            <person name="Lin H."/>
            <person name="Meijer H.J."/>
            <person name="Moore B."/>
            <person name="Morris P."/>
            <person name="Phuntmart V."/>
            <person name="Puiu D."/>
            <person name="Shetty J."/>
            <person name="Stajich J.E."/>
            <person name="Tripathy S."/>
            <person name="Wawra S."/>
            <person name="van West P."/>
            <person name="Whitty B.R."/>
            <person name="Coutinho P.M."/>
            <person name="Henrissat B."/>
            <person name="Martin F."/>
            <person name="Thomas P.D."/>
            <person name="Tyler B.M."/>
            <person name="De Vries R.P."/>
            <person name="Kamoun S."/>
            <person name="Yandell M."/>
            <person name="Tisserat N."/>
            <person name="Buell C.R."/>
        </authorList>
    </citation>
    <scope>NUCLEOTIDE SEQUENCE</scope>
    <source>
        <strain evidence="4">DAOM:BR144</strain>
    </source>
</reference>
<feature type="region of interest" description="Disordered" evidence="1">
    <location>
        <begin position="640"/>
        <end position="736"/>
    </location>
</feature>
<dbReference type="InterPro" id="IPR006598">
    <property type="entry name" value="CAP10"/>
</dbReference>
<dbReference type="PANTHER" id="PTHR12203:SF119">
    <property type="entry name" value="GLYCOSYL TRANSFERASE CAP10 DOMAIN-CONTAINING PROTEIN"/>
    <property type="match status" value="1"/>
</dbReference>
<dbReference type="HOGENOM" id="CLU_026474_0_0_1"/>
<dbReference type="Proteomes" id="UP000019132">
    <property type="component" value="Unassembled WGS sequence"/>
</dbReference>
<dbReference type="InParanoid" id="K3WPY4"/>
<reference evidence="4" key="2">
    <citation type="submission" date="2010-04" db="EMBL/GenBank/DDBJ databases">
        <authorList>
            <person name="Buell R."/>
            <person name="Hamilton J."/>
            <person name="Hostetler J."/>
        </authorList>
    </citation>
    <scope>NUCLEOTIDE SEQUENCE [LARGE SCALE GENOMIC DNA]</scope>
    <source>
        <strain evidence="4">DAOM:BR144</strain>
    </source>
</reference>
<feature type="compositionally biased region" description="Basic and acidic residues" evidence="1">
    <location>
        <begin position="706"/>
        <end position="729"/>
    </location>
</feature>